<dbReference type="Proteomes" id="UP001320159">
    <property type="component" value="Unassembled WGS sequence"/>
</dbReference>
<keyword evidence="2" id="KW-1185">Reference proteome</keyword>
<sequence>MNSFDWFEYKYTVVANGKTSYMTLRVDYKDDSYNGIPAKRFKMDMVMEQDTSMYFDVYTDPADESVLGGHVKMTIAGQTIVDEDIKPDQGENYAKQNPAFSYGSDSDEQLIPGETETITVPAGTYVCTKYTIDSEKGKEYIWMAPGVPVPIKVVSESPEGINTGELVGWG</sequence>
<organism evidence="1 2">
    <name type="scientific">Methanooceanicella nereidis</name>
    <dbReference type="NCBI Taxonomy" id="2052831"/>
    <lineage>
        <taxon>Archaea</taxon>
        <taxon>Methanobacteriati</taxon>
        <taxon>Methanobacteriota</taxon>
        <taxon>Stenosarchaea group</taxon>
        <taxon>Methanomicrobia</taxon>
        <taxon>Methanocellales</taxon>
        <taxon>Methanocellaceae</taxon>
        <taxon>Methanooceanicella</taxon>
    </lineage>
</organism>
<reference evidence="1 2" key="1">
    <citation type="submission" date="2017-11" db="EMBL/GenBank/DDBJ databases">
        <title>Isolation and Characterization of Family Methanocellaceae Species from Potential Methane Hydrate Area Offshore Southwestern Taiwan.</title>
        <authorList>
            <person name="Zhang W.-L."/>
            <person name="Chen W.-C."/>
            <person name="Lai M.-C."/>
            <person name="Chen S.-C."/>
        </authorList>
    </citation>
    <scope>NUCLEOTIDE SEQUENCE [LARGE SCALE GENOMIC DNA]</scope>
    <source>
        <strain evidence="1 2">CWC-04</strain>
    </source>
</reference>
<evidence type="ECO:0000313" key="1">
    <source>
        <dbReference type="EMBL" id="MCD1294573.1"/>
    </source>
</evidence>
<gene>
    <name evidence="1" type="ORF">CUJ83_06100</name>
</gene>
<proteinExistence type="predicted"/>
<name>A0AAP2RBS7_9EURY</name>
<comment type="caution">
    <text evidence="1">The sequence shown here is derived from an EMBL/GenBank/DDBJ whole genome shotgun (WGS) entry which is preliminary data.</text>
</comment>
<dbReference type="AlphaFoldDB" id="A0AAP2RBS7"/>
<protein>
    <submittedName>
        <fullName evidence="1">Uncharacterized protein</fullName>
    </submittedName>
</protein>
<evidence type="ECO:0000313" key="2">
    <source>
        <dbReference type="Proteomes" id="UP001320159"/>
    </source>
</evidence>
<dbReference type="EMBL" id="PGCK01000004">
    <property type="protein sequence ID" value="MCD1294573.1"/>
    <property type="molecule type" value="Genomic_DNA"/>
</dbReference>
<accession>A0AAP2RBS7</accession>